<protein>
    <recommendedName>
        <fullName evidence="4">YbbR-like protein</fullName>
    </recommendedName>
</protein>
<feature type="transmembrane region" description="Helical" evidence="1">
    <location>
        <begin position="14"/>
        <end position="34"/>
    </location>
</feature>
<evidence type="ECO:0000313" key="3">
    <source>
        <dbReference type="Proteomes" id="UP000823909"/>
    </source>
</evidence>
<dbReference type="EMBL" id="DWUU01000043">
    <property type="protein sequence ID" value="HJD42796.1"/>
    <property type="molecule type" value="Genomic_DNA"/>
</dbReference>
<accession>A0A9D2U6A8</accession>
<dbReference type="Gene3D" id="2.170.120.30">
    <property type="match status" value="2"/>
</dbReference>
<dbReference type="InterPro" id="IPR053154">
    <property type="entry name" value="c-di-AMP_regulator"/>
</dbReference>
<reference evidence="2" key="1">
    <citation type="journal article" date="2021" name="PeerJ">
        <title>Extensive microbial diversity within the chicken gut microbiome revealed by metagenomics and culture.</title>
        <authorList>
            <person name="Gilroy R."/>
            <person name="Ravi A."/>
            <person name="Getino M."/>
            <person name="Pursley I."/>
            <person name="Horton D.L."/>
            <person name="Alikhan N.F."/>
            <person name="Baker D."/>
            <person name="Gharbi K."/>
            <person name="Hall N."/>
            <person name="Watson M."/>
            <person name="Adriaenssens E.M."/>
            <person name="Foster-Nyarko E."/>
            <person name="Jarju S."/>
            <person name="Secka A."/>
            <person name="Antonio M."/>
            <person name="Oren A."/>
            <person name="Chaudhuri R.R."/>
            <person name="La Ragione R."/>
            <person name="Hildebrand F."/>
            <person name="Pallen M.J."/>
        </authorList>
    </citation>
    <scope>NUCLEOTIDE SEQUENCE</scope>
    <source>
        <strain evidence="2">ChiBcec15-3976</strain>
    </source>
</reference>
<evidence type="ECO:0000313" key="2">
    <source>
        <dbReference type="EMBL" id="HJD42796.1"/>
    </source>
</evidence>
<keyword evidence="1" id="KW-0812">Transmembrane</keyword>
<gene>
    <name evidence="2" type="ORF">H9910_07280</name>
</gene>
<dbReference type="Pfam" id="PF07949">
    <property type="entry name" value="YbbR"/>
    <property type="match status" value="2"/>
</dbReference>
<comment type="caution">
    <text evidence="2">The sequence shown here is derived from an EMBL/GenBank/DDBJ whole genome shotgun (WGS) entry which is preliminary data.</text>
</comment>
<dbReference type="Proteomes" id="UP000823909">
    <property type="component" value="Unassembled WGS sequence"/>
</dbReference>
<dbReference type="InterPro" id="IPR012505">
    <property type="entry name" value="YbbR"/>
</dbReference>
<sequence>MAQKMKKHRLTNNLGLKIIALFFSAFLWLIVVNVSNPIGSRPFSDIPVTIVNDDIIKSSGEVYQVLGEDTVSVVVYANREVRQKLRTEDIVATADVAQMDTTTNLIPINITIPDYSGDYDSAVAVPRNIRIQREKSGSKVLALTAETGGTTPRDGYTLGDITVDPANITITGPESALDKIDRAVARVDVSGKSKDEDIKADLILYDANGNELSQTQLDNNLGEDGIIVSVEILKEKTVPVEFGVTGTPAEGFRYTGCTSVPESIRICGKTEAINDVDEIRVPASVIDISGADAPIERTVNITQYLPENVMLVDDNAGEIVVTAMVEQEGTRTIKMLVSSIRISNLADDLEVDYEPDADIDLQFRGEEKALDLLDISNAVSVDLSEYTEPGVYDVPVQVNTPAGIEMISDPMVRLTLLEKSEEVPDDSGQEENE</sequence>
<dbReference type="PANTHER" id="PTHR37804:SF1">
    <property type="entry name" value="CDAA REGULATORY PROTEIN CDAR"/>
    <property type="match status" value="1"/>
</dbReference>
<evidence type="ECO:0000256" key="1">
    <source>
        <dbReference type="SAM" id="Phobius"/>
    </source>
</evidence>
<dbReference type="AlphaFoldDB" id="A0A9D2U6A8"/>
<evidence type="ECO:0008006" key="4">
    <source>
        <dbReference type="Google" id="ProtNLM"/>
    </source>
</evidence>
<keyword evidence="1" id="KW-1133">Transmembrane helix</keyword>
<name>A0A9D2U6A8_9FIRM</name>
<proteinExistence type="predicted"/>
<dbReference type="PANTHER" id="PTHR37804">
    <property type="entry name" value="CDAA REGULATORY PROTEIN CDAR"/>
    <property type="match status" value="1"/>
</dbReference>
<organism evidence="2 3">
    <name type="scientific">Candidatus Mediterraneibacter quadrami</name>
    <dbReference type="NCBI Taxonomy" id="2838684"/>
    <lineage>
        <taxon>Bacteria</taxon>
        <taxon>Bacillati</taxon>
        <taxon>Bacillota</taxon>
        <taxon>Clostridia</taxon>
        <taxon>Lachnospirales</taxon>
        <taxon>Lachnospiraceae</taxon>
        <taxon>Mediterraneibacter</taxon>
    </lineage>
</organism>
<dbReference type="Gene3D" id="2.170.120.40">
    <property type="entry name" value="YbbR-like domain"/>
    <property type="match status" value="2"/>
</dbReference>
<keyword evidence="1" id="KW-0472">Membrane</keyword>
<reference evidence="2" key="2">
    <citation type="submission" date="2021-04" db="EMBL/GenBank/DDBJ databases">
        <authorList>
            <person name="Gilroy R."/>
        </authorList>
    </citation>
    <scope>NUCLEOTIDE SEQUENCE</scope>
    <source>
        <strain evidence="2">ChiBcec15-3976</strain>
    </source>
</reference>